<accession>A0A248LNM1</accession>
<gene>
    <name evidence="1" type="ORF">LHGZ1_3125</name>
</gene>
<sequence>MIRNGTHIKNGRFSVPVLHLWHKENDRSFSEENWKKFETTLFSNHIHAKYGITNIHTEEQP</sequence>
<proteinExistence type="predicted"/>
<dbReference type="AlphaFoldDB" id="A0A248LNM1"/>
<reference evidence="2" key="1">
    <citation type="submission" date="2017-06" db="EMBL/GenBank/DDBJ databases">
        <title>Whole genome sequence of Laribacter hongkongensis LHGZ1.</title>
        <authorList>
            <person name="Chen D."/>
            <person name="Wu H."/>
            <person name="Chen J."/>
        </authorList>
    </citation>
    <scope>NUCLEOTIDE SEQUENCE [LARGE SCALE GENOMIC DNA]</scope>
    <source>
        <strain evidence="2">LHGZ1</strain>
    </source>
</reference>
<dbReference type="Proteomes" id="UP000197424">
    <property type="component" value="Chromosome"/>
</dbReference>
<organism evidence="1 2">
    <name type="scientific">Laribacter hongkongensis</name>
    <dbReference type="NCBI Taxonomy" id="168471"/>
    <lineage>
        <taxon>Bacteria</taxon>
        <taxon>Pseudomonadati</taxon>
        <taxon>Pseudomonadota</taxon>
        <taxon>Betaproteobacteria</taxon>
        <taxon>Neisseriales</taxon>
        <taxon>Aquaspirillaceae</taxon>
        <taxon>Laribacter</taxon>
    </lineage>
</organism>
<evidence type="ECO:0000313" key="1">
    <source>
        <dbReference type="EMBL" id="ASJ25956.1"/>
    </source>
</evidence>
<protein>
    <submittedName>
        <fullName evidence="1">Uncharacterized protein</fullName>
    </submittedName>
</protein>
<dbReference type="EMBL" id="CP022115">
    <property type="protein sequence ID" value="ASJ25956.1"/>
    <property type="molecule type" value="Genomic_DNA"/>
</dbReference>
<name>A0A248LNM1_9NEIS</name>
<evidence type="ECO:0000313" key="2">
    <source>
        <dbReference type="Proteomes" id="UP000197424"/>
    </source>
</evidence>